<accession>A0ACC1SCY4</accession>
<organism evidence="1 2">
    <name type="scientific">Phlebia brevispora</name>
    <dbReference type="NCBI Taxonomy" id="194682"/>
    <lineage>
        <taxon>Eukaryota</taxon>
        <taxon>Fungi</taxon>
        <taxon>Dikarya</taxon>
        <taxon>Basidiomycota</taxon>
        <taxon>Agaricomycotina</taxon>
        <taxon>Agaricomycetes</taxon>
        <taxon>Polyporales</taxon>
        <taxon>Meruliaceae</taxon>
        <taxon>Phlebia</taxon>
    </lineage>
</organism>
<reference evidence="1" key="1">
    <citation type="submission" date="2022-07" db="EMBL/GenBank/DDBJ databases">
        <title>Genome Sequence of Phlebia brevispora.</title>
        <authorList>
            <person name="Buettner E."/>
        </authorList>
    </citation>
    <scope>NUCLEOTIDE SEQUENCE</scope>
    <source>
        <strain evidence="1">MPL23</strain>
    </source>
</reference>
<evidence type="ECO:0000313" key="1">
    <source>
        <dbReference type="EMBL" id="KAJ3536820.1"/>
    </source>
</evidence>
<evidence type="ECO:0000313" key="2">
    <source>
        <dbReference type="Proteomes" id="UP001148662"/>
    </source>
</evidence>
<proteinExistence type="predicted"/>
<comment type="caution">
    <text evidence="1">The sequence shown here is derived from an EMBL/GenBank/DDBJ whole genome shotgun (WGS) entry which is preliminary data.</text>
</comment>
<protein>
    <submittedName>
        <fullName evidence="1">Uncharacterized protein</fullName>
    </submittedName>
</protein>
<keyword evidence="2" id="KW-1185">Reference proteome</keyword>
<dbReference type="Proteomes" id="UP001148662">
    <property type="component" value="Unassembled WGS sequence"/>
</dbReference>
<name>A0ACC1SCY4_9APHY</name>
<gene>
    <name evidence="1" type="ORF">NM688_g6785</name>
</gene>
<sequence>MAVMMYQQDLVHNLWSKFIKQLHPSSKTEFAVDEIVPEDMEGFAAFARVVCNPNRLDKSFRYLLVHAPKADAIQPSTMHQVVIHLQGVVLKLNLMTTGTWKGYAEHAPRAIQFMVLGPEADSAGFQAQLAALDNMRSMLAEMLDRQIPKVYRTENELYLQKKVFTRAQLAKGRPSVVAPWEARHEDAQRIADEWVVVDKVETGQRLADGRLQACEQSGVRIGDFVDVSVVVQISSYSDDRYHRDSYLGDRGRHAEMHLSIRQVIVLHKGMCSTGAQAIPPPTPLEIVTKNKYKLFEGPSGLDGGRACSRTGSADWSSSSSSATSEDEPVIGTPAQSDGLQTFMGWKNPVPVTAGKLEVDPLPIDDSVFLTDFSTEVDFDSEMSNWMSLQSDYRDDVTGERTTVSLSATCLPSAVHLCALITLGLVDPVAPDCDGYLYIDSAQFRIRGIRYLSRSSVEFLQHLAHLQRDDIVPLYDAPSTAQWEAITDSEKAFVGSEAGNILILSDNTLGGGRRNLTLRGVPLRKADSIALVELIHRLECSDSDVRKWSQTTFTCTEEDSTIRSAVNVHEICQPTIGTFDDFRQIRFTDICVDDIVLVYFSVARRLIIPLIYDDERIRTWAHPKVEGDWAFVIGETCIPARVAQLSTAMRVTQLKFIVDFLTSLYAIVVIISLSSPGGRVPDTTVVPPVVVPSWYQTLSSIPMYLVVKCEDPRYIKPFESDNGQGTRTSSRRSGMQCAAVGNTIIGSGHQRIKQLLRVIWDTWAISGKYDPLQY</sequence>
<dbReference type="EMBL" id="JANHOG010001454">
    <property type="protein sequence ID" value="KAJ3536820.1"/>
    <property type="molecule type" value="Genomic_DNA"/>
</dbReference>